<accession>A0A813F6X0</accession>
<feature type="non-terminal residue" evidence="1">
    <location>
        <position position="1"/>
    </location>
</feature>
<dbReference type="InterPro" id="IPR011990">
    <property type="entry name" value="TPR-like_helical_dom_sf"/>
</dbReference>
<comment type="caution">
    <text evidence="1">The sequence shown here is derived from an EMBL/GenBank/DDBJ whole genome shotgun (WGS) entry which is preliminary data.</text>
</comment>
<evidence type="ECO:0000313" key="1">
    <source>
        <dbReference type="EMBL" id="CAE8606192.1"/>
    </source>
</evidence>
<dbReference type="Gene3D" id="1.25.40.10">
    <property type="entry name" value="Tetratricopeptide repeat domain"/>
    <property type="match status" value="1"/>
</dbReference>
<feature type="non-terminal residue" evidence="1">
    <location>
        <position position="145"/>
    </location>
</feature>
<dbReference type="EMBL" id="CAJNNV010018786">
    <property type="protein sequence ID" value="CAE8606192.1"/>
    <property type="molecule type" value="Genomic_DNA"/>
</dbReference>
<organism evidence="1 2">
    <name type="scientific">Polarella glacialis</name>
    <name type="common">Dinoflagellate</name>
    <dbReference type="NCBI Taxonomy" id="89957"/>
    <lineage>
        <taxon>Eukaryota</taxon>
        <taxon>Sar</taxon>
        <taxon>Alveolata</taxon>
        <taxon>Dinophyceae</taxon>
        <taxon>Suessiales</taxon>
        <taxon>Suessiaceae</taxon>
        <taxon>Polarella</taxon>
    </lineage>
</organism>
<dbReference type="Proteomes" id="UP000654075">
    <property type="component" value="Unassembled WGS sequence"/>
</dbReference>
<gene>
    <name evidence="1" type="ORF">PGLA1383_LOCUS24178</name>
</gene>
<name>A0A813F6X0_POLGL</name>
<reference evidence="1" key="1">
    <citation type="submission" date="2021-02" db="EMBL/GenBank/DDBJ databases">
        <authorList>
            <person name="Dougan E. K."/>
            <person name="Rhodes N."/>
            <person name="Thang M."/>
            <person name="Chan C."/>
        </authorList>
    </citation>
    <scope>NUCLEOTIDE SEQUENCE</scope>
</reference>
<evidence type="ECO:0000313" key="2">
    <source>
        <dbReference type="Proteomes" id="UP000654075"/>
    </source>
</evidence>
<proteinExistence type="predicted"/>
<dbReference type="AlphaFoldDB" id="A0A813F6X0"/>
<sequence length="145" mass="15572">GGDRDAAWDDKVGLRRLQALEDSKFSLVHDALRPLLQSHWLHDPKLATHCLGGLAKAQRWRLAGAVLQAMKAEGLEVNIFHCNVAVNACERGGAWAASLALLAQMAACQVELDTVSYSSAIKSSGVSDQKLNVGSSWRLPLSLLG</sequence>
<keyword evidence="2" id="KW-1185">Reference proteome</keyword>
<protein>
    <submittedName>
        <fullName evidence="1">Uncharacterized protein</fullName>
    </submittedName>
</protein>